<dbReference type="PANTHER" id="PTHR30203:SF29">
    <property type="entry name" value="PROTEIN CYAE"/>
    <property type="match status" value="1"/>
</dbReference>
<dbReference type="Gene3D" id="1.20.1600.10">
    <property type="entry name" value="Outer membrane efflux proteins (OEP)"/>
    <property type="match status" value="1"/>
</dbReference>
<feature type="coiled-coil region" evidence="3">
    <location>
        <begin position="359"/>
        <end position="386"/>
    </location>
</feature>
<reference evidence="4 5" key="1">
    <citation type="submission" date="2017-09" db="EMBL/GenBank/DDBJ databases">
        <title>Metagenomic Analysis Reveals Denitrifying Candidatus Accumulibacter and Flanking Population as a Source of N2O.</title>
        <authorList>
            <person name="Gao H."/>
            <person name="Mao Y."/>
            <person name="Zhao X."/>
            <person name="Liu W.-T."/>
            <person name="Zhang T."/>
            <person name="Wells G."/>
        </authorList>
    </citation>
    <scope>NUCLEOTIDE SEQUENCE [LARGE SCALE GENOMIC DNA]</scope>
    <source>
        <strain evidence="4">CANDO_2_IC</strain>
    </source>
</reference>
<dbReference type="InterPro" id="IPR028351">
    <property type="entry name" value="CyaE"/>
</dbReference>
<comment type="subcellular location">
    <subcellularLocation>
        <location evidence="2">Cell outer membrane</location>
        <topology evidence="2">Peripheral membrane protein</topology>
    </subcellularLocation>
</comment>
<dbReference type="PIRSF" id="PIRSF001892">
    <property type="entry name" value="CyaE"/>
    <property type="match status" value="1"/>
</dbReference>
<evidence type="ECO:0000313" key="4">
    <source>
        <dbReference type="EMBL" id="MQM29057.1"/>
    </source>
</evidence>
<dbReference type="SUPFAM" id="SSF56954">
    <property type="entry name" value="Outer membrane efflux proteins (OEP)"/>
    <property type="match status" value="1"/>
</dbReference>
<keyword evidence="2" id="KW-0813">Transport</keyword>
<dbReference type="Pfam" id="PF02321">
    <property type="entry name" value="OEP"/>
    <property type="match status" value="2"/>
</dbReference>
<evidence type="ECO:0000256" key="3">
    <source>
        <dbReference type="SAM" id="Coils"/>
    </source>
</evidence>
<gene>
    <name evidence="4" type="ORF">CRU78_00285</name>
</gene>
<dbReference type="GO" id="GO:0009279">
    <property type="term" value="C:cell outer membrane"/>
    <property type="evidence" value="ECO:0007669"/>
    <property type="project" value="UniProtKB-SubCell"/>
</dbReference>
<evidence type="ECO:0000256" key="2">
    <source>
        <dbReference type="PIRNR" id="PIRNR001892"/>
    </source>
</evidence>
<comment type="similarity">
    <text evidence="1 2">Belongs to the outer membrane factor (OMF) (TC 1.B.17) family.</text>
</comment>
<dbReference type="GO" id="GO:0031640">
    <property type="term" value="P:killing of cells of another organism"/>
    <property type="evidence" value="ECO:0007669"/>
    <property type="project" value="UniProtKB-KW"/>
</dbReference>
<dbReference type="InterPro" id="IPR010131">
    <property type="entry name" value="MdtP/NodT-like"/>
</dbReference>
<dbReference type="Proteomes" id="UP000342300">
    <property type="component" value="Unassembled WGS sequence"/>
</dbReference>
<name>A0A6A7RND3_9PROT</name>
<keyword evidence="2" id="KW-0998">Cell outer membrane</keyword>
<dbReference type="EMBL" id="PDHS01000007">
    <property type="protein sequence ID" value="MQM29057.1"/>
    <property type="molecule type" value="Genomic_DNA"/>
</dbReference>
<keyword evidence="2" id="KW-0472">Membrane</keyword>
<comment type="caution">
    <text evidence="4">The sequence shown here is derived from an EMBL/GenBank/DDBJ whole genome shotgun (WGS) entry which is preliminary data.</text>
</comment>
<evidence type="ECO:0000313" key="5">
    <source>
        <dbReference type="Proteomes" id="UP000342300"/>
    </source>
</evidence>
<comment type="function">
    <text evidence="2">CyaE is necessary for transport of calmodulin-sensitive adenylate cyclase-hemolysin (cyclolysin).</text>
</comment>
<dbReference type="GO" id="GO:0015562">
    <property type="term" value="F:efflux transmembrane transporter activity"/>
    <property type="evidence" value="ECO:0007669"/>
    <property type="project" value="InterPro"/>
</dbReference>
<proteinExistence type="inferred from homology"/>
<dbReference type="AlphaFoldDB" id="A0A6A7RND3"/>
<protein>
    <recommendedName>
        <fullName evidence="2">Protein CyaE</fullName>
    </recommendedName>
</protein>
<keyword evidence="3" id="KW-0175">Coiled coil</keyword>
<accession>A0A6A7RND3</accession>
<keyword evidence="2" id="KW-0204">Cytolysis</keyword>
<sequence length="486" mass="51887">MAMTTSRPASLPPRAARFLAPLAPLVILLAALPKPLSALEASDPFDTRAITPPRPALDLSAAEKAYLPCQALPSNTPYGVLEVVDLALCKNPTTREIWAIARLQAAEVGVAQAQFLPALDGQLAANRLHGNSRSATARNASLTLSWLLVDFGARSANLEVARQLLSAASATLDATVQRVFLSALQSYFNTQAARAAVTAALESEKASRESLTAAEVRYRVGSGTPADRLQAQTAWSQATLNRIRSEGVLRNALGRLANVMGLDANHPLRLDDIPRTLPDSGFDRDVAALISEARRRRPEMQAAEAELKAAEAGIDYARASGRPTISLSGGPQWEQLDGLSGQGNSIGLSVQLPIFSGFNTTYQIRAAEARSELQAARLENTRQEVALEVWENYQSLSTATQTVRSSADLLSSAEQSERVALGRYKAGVGNILDVLNAQSALAAARLQRIQAMLDWQVSRAALARSIGALDSSLLLSVSAEQNARKP</sequence>
<dbReference type="InterPro" id="IPR003423">
    <property type="entry name" value="OMP_efflux"/>
</dbReference>
<dbReference type="PANTHER" id="PTHR30203">
    <property type="entry name" value="OUTER MEMBRANE CATION EFFLUX PROTEIN"/>
    <property type="match status" value="1"/>
</dbReference>
<organism evidence="4 5">
    <name type="scientific">Candidatus Accumulibacter phosphatis</name>
    <dbReference type="NCBI Taxonomy" id="327160"/>
    <lineage>
        <taxon>Bacteria</taxon>
        <taxon>Pseudomonadati</taxon>
        <taxon>Pseudomonadota</taxon>
        <taxon>Betaproteobacteria</taxon>
        <taxon>Candidatus Accumulibacter</taxon>
    </lineage>
</organism>
<evidence type="ECO:0000256" key="1">
    <source>
        <dbReference type="ARBA" id="ARBA00007613"/>
    </source>
</evidence>
<keyword evidence="2" id="KW-0354">Hemolysis</keyword>